<dbReference type="GeneID" id="19274152"/>
<keyword evidence="9 17" id="KW-1133">Transmembrane helix</keyword>
<keyword evidence="15" id="KW-0325">Glycoprotein</keyword>
<organism evidence="22 23">
    <name type="scientific">Pestalotiopsis fici (strain W106-1 / CGMCC3.15140)</name>
    <dbReference type="NCBI Taxonomy" id="1229662"/>
    <lineage>
        <taxon>Eukaryota</taxon>
        <taxon>Fungi</taxon>
        <taxon>Dikarya</taxon>
        <taxon>Ascomycota</taxon>
        <taxon>Pezizomycotina</taxon>
        <taxon>Sordariomycetes</taxon>
        <taxon>Xylariomycetidae</taxon>
        <taxon>Amphisphaeriales</taxon>
        <taxon>Sporocadaceae</taxon>
        <taxon>Pestalotiopsis</taxon>
    </lineage>
</organism>
<dbReference type="InterPro" id="IPR045087">
    <property type="entry name" value="Cu-oxidase_fam"/>
</dbReference>
<evidence type="ECO:0000256" key="17">
    <source>
        <dbReference type="SAM" id="Phobius"/>
    </source>
</evidence>
<keyword evidence="7 18" id="KW-0732">Signal</keyword>
<dbReference type="InterPro" id="IPR011706">
    <property type="entry name" value="Cu-oxidase_C"/>
</dbReference>
<evidence type="ECO:0000256" key="14">
    <source>
        <dbReference type="ARBA" id="ARBA00023136"/>
    </source>
</evidence>
<dbReference type="InterPro" id="IPR033138">
    <property type="entry name" value="Cu_oxidase_CS"/>
</dbReference>
<evidence type="ECO:0000256" key="4">
    <source>
        <dbReference type="ARBA" id="ARBA00022496"/>
    </source>
</evidence>
<dbReference type="FunFam" id="2.60.40.420:FF:000022">
    <property type="entry name" value="FET5p Multicopper oxidase"/>
    <property type="match status" value="1"/>
</dbReference>
<evidence type="ECO:0000313" key="23">
    <source>
        <dbReference type="Proteomes" id="UP000030651"/>
    </source>
</evidence>
<keyword evidence="4" id="KW-0410">Iron transport</keyword>
<dbReference type="GO" id="GO:0004322">
    <property type="term" value="F:ferroxidase activity"/>
    <property type="evidence" value="ECO:0007669"/>
    <property type="project" value="TreeGrafter"/>
</dbReference>
<dbReference type="FunCoup" id="W3X2A6">
    <property type="interactions" value="712"/>
</dbReference>
<dbReference type="Gene3D" id="2.60.40.420">
    <property type="entry name" value="Cupredoxins - blue copper proteins"/>
    <property type="match status" value="3"/>
</dbReference>
<evidence type="ECO:0000259" key="19">
    <source>
        <dbReference type="Pfam" id="PF00394"/>
    </source>
</evidence>
<feature type="domain" description="Plastocyanin-like" evidence="19">
    <location>
        <begin position="159"/>
        <end position="305"/>
    </location>
</feature>
<reference evidence="23" key="1">
    <citation type="journal article" date="2015" name="BMC Genomics">
        <title>Genomic and transcriptomic analysis of the endophytic fungus Pestalotiopsis fici reveals its lifestyle and high potential for synthesis of natural products.</title>
        <authorList>
            <person name="Wang X."/>
            <person name="Zhang X."/>
            <person name="Liu L."/>
            <person name="Xiang M."/>
            <person name="Wang W."/>
            <person name="Sun X."/>
            <person name="Che Y."/>
            <person name="Guo L."/>
            <person name="Liu G."/>
            <person name="Guo L."/>
            <person name="Wang C."/>
            <person name="Yin W.B."/>
            <person name="Stadler M."/>
            <person name="Zhang X."/>
            <person name="Liu X."/>
        </authorList>
    </citation>
    <scope>NUCLEOTIDE SEQUENCE [LARGE SCALE GENOMIC DNA]</scope>
    <source>
        <strain evidence="23">W106-1 / CGMCC3.15140</strain>
    </source>
</reference>
<evidence type="ECO:0000259" key="21">
    <source>
        <dbReference type="Pfam" id="PF07732"/>
    </source>
</evidence>
<dbReference type="PANTHER" id="PTHR11709:SF361">
    <property type="entry name" value="IRON TRANSPORT MULTICOPPER OXIDASE FET3"/>
    <property type="match status" value="1"/>
</dbReference>
<evidence type="ECO:0000256" key="15">
    <source>
        <dbReference type="ARBA" id="ARBA00023180"/>
    </source>
</evidence>
<dbReference type="Proteomes" id="UP000030651">
    <property type="component" value="Unassembled WGS sequence"/>
</dbReference>
<dbReference type="AlphaFoldDB" id="W3X2A6"/>
<evidence type="ECO:0000256" key="12">
    <source>
        <dbReference type="ARBA" id="ARBA00023008"/>
    </source>
</evidence>
<dbReference type="GO" id="GO:0033573">
    <property type="term" value="C:high-affinity iron permease complex"/>
    <property type="evidence" value="ECO:0007669"/>
    <property type="project" value="TreeGrafter"/>
</dbReference>
<keyword evidence="14 17" id="KW-0472">Membrane</keyword>
<proteinExistence type="inferred from homology"/>
<evidence type="ECO:0000256" key="7">
    <source>
        <dbReference type="ARBA" id="ARBA00022729"/>
    </source>
</evidence>
<keyword evidence="23" id="KW-1185">Reference proteome</keyword>
<dbReference type="GO" id="GO:0033215">
    <property type="term" value="P:reductive iron assimilation"/>
    <property type="evidence" value="ECO:0007669"/>
    <property type="project" value="TreeGrafter"/>
</dbReference>
<dbReference type="CDD" id="cd13899">
    <property type="entry name" value="CuRO_3_Fet3p"/>
    <property type="match status" value="1"/>
</dbReference>
<comment type="subcellular location">
    <subcellularLocation>
        <location evidence="16">Cell membrane</location>
        <topology evidence="16">Single-pass type I membrane protein</topology>
        <orientation evidence="16">Extracellular side</orientation>
    </subcellularLocation>
</comment>
<dbReference type="PANTHER" id="PTHR11709">
    <property type="entry name" value="MULTI-COPPER OXIDASE"/>
    <property type="match status" value="1"/>
</dbReference>
<dbReference type="InterPro" id="IPR011707">
    <property type="entry name" value="Cu-oxidase-like_N"/>
</dbReference>
<evidence type="ECO:0000256" key="3">
    <source>
        <dbReference type="ARBA" id="ARBA00022475"/>
    </source>
</evidence>
<keyword evidence="6" id="KW-0479">Metal-binding</keyword>
<gene>
    <name evidence="22" type="ORF">PFICI_09139</name>
</gene>
<evidence type="ECO:0000256" key="16">
    <source>
        <dbReference type="ARBA" id="ARBA00037814"/>
    </source>
</evidence>
<feature type="chain" id="PRO_5004834518" description="Iron transport multicopper oxidase FET3" evidence="18">
    <location>
        <begin position="25"/>
        <end position="583"/>
    </location>
</feature>
<dbReference type="GO" id="GO:0010106">
    <property type="term" value="P:cellular response to iron ion starvation"/>
    <property type="evidence" value="ECO:0007669"/>
    <property type="project" value="TreeGrafter"/>
</dbReference>
<evidence type="ECO:0000256" key="11">
    <source>
        <dbReference type="ARBA" id="ARBA00023004"/>
    </source>
</evidence>
<feature type="domain" description="Plastocyanin-like" evidence="20">
    <location>
        <begin position="365"/>
        <end position="498"/>
    </location>
</feature>
<dbReference type="InterPro" id="IPR002355">
    <property type="entry name" value="Cu_oxidase_Cu_BS"/>
</dbReference>
<dbReference type="PROSITE" id="PS00079">
    <property type="entry name" value="MULTICOPPER_OXIDASE1"/>
    <property type="match status" value="1"/>
</dbReference>
<dbReference type="FunFam" id="2.60.40.420:FF:000024">
    <property type="entry name" value="FET5p Multicopper oxidase"/>
    <property type="match status" value="1"/>
</dbReference>
<dbReference type="GO" id="GO:0005507">
    <property type="term" value="F:copper ion binding"/>
    <property type="evidence" value="ECO:0007669"/>
    <property type="project" value="InterPro"/>
</dbReference>
<dbReference type="KEGG" id="pfy:PFICI_09139"/>
<dbReference type="EMBL" id="KI912114">
    <property type="protein sequence ID" value="ETS79286.1"/>
    <property type="molecule type" value="Genomic_DNA"/>
</dbReference>
<keyword evidence="2" id="KW-0813">Transport</keyword>
<dbReference type="eggNOG" id="KOG1263">
    <property type="taxonomic scope" value="Eukaryota"/>
</dbReference>
<keyword evidence="11" id="KW-0408">Iron</keyword>
<dbReference type="InterPro" id="IPR008972">
    <property type="entry name" value="Cupredoxin"/>
</dbReference>
<evidence type="ECO:0000256" key="1">
    <source>
        <dbReference type="ARBA" id="ARBA00010609"/>
    </source>
</evidence>
<dbReference type="Pfam" id="PF07732">
    <property type="entry name" value="Cu-oxidase_3"/>
    <property type="match status" value="1"/>
</dbReference>
<evidence type="ECO:0000256" key="9">
    <source>
        <dbReference type="ARBA" id="ARBA00022989"/>
    </source>
</evidence>
<keyword evidence="5 17" id="KW-0812">Transmembrane</keyword>
<keyword evidence="8" id="KW-0677">Repeat</keyword>
<accession>W3X2A6</accession>
<evidence type="ECO:0000256" key="5">
    <source>
        <dbReference type="ARBA" id="ARBA00022692"/>
    </source>
</evidence>
<dbReference type="OMA" id="CDIAPGS"/>
<dbReference type="InterPro" id="IPR044130">
    <property type="entry name" value="CuRO_2_Fet3-like"/>
</dbReference>
<feature type="transmembrane region" description="Helical" evidence="17">
    <location>
        <begin position="555"/>
        <end position="577"/>
    </location>
</feature>
<sequence>MMGSESRLSWCCLLLGIFAQLIAAETHVFNWNITWVLANPDGAAWRPVIGINNQWPIPVLNLTKGDQIVANVYNGLGNETTSIHWHGMFQNGTVYMDGAPMVTQCEIPIGGSVTYNFTLNQSGSYWYHSHTRGQYPEGFRQALIIRDPENPYLGQYDEERIITVSDWYHDQFRDLLKGFIYYQNPTGAEPVPDAALINDTSTFTMDVEAGKTYLVHFINVGAFASQYLWFEGHTMKIVEVDGVWTEPAEADMIYISAAQRYTVLITMKNDTSANYPFVASMDTDLFDTIPDGLDWNATGYLVYDSSAENPVAADVDSFDYYDDFNLVPYDGEELFPDADYTVTLDLTMDNLGDGANYAFFNDITYTAPKVPTLMTALSAGDDATDPTVYGYYTNPFVLNYQETIDIVLNNDDTGKHPFHLHGHTFQVIYRSDDDAGHWDADTMSDFPSVPMRRDTVIVPPSGNFVIRFKADNPGVWFFHCHIQWHMDSGLAVTFVEAPLEIQQRITVPQDFLDNCAADGVATVGNAAGNTEDYLDLSGQNESVSPLPAGFTKKGIVALVFSCISGFIGVATISWYGMAPMKTA</sequence>
<evidence type="ECO:0000256" key="6">
    <source>
        <dbReference type="ARBA" id="ARBA00022723"/>
    </source>
</evidence>
<dbReference type="FunFam" id="2.60.40.420:FF:000025">
    <property type="entry name" value="FET5p Multicopper oxidase"/>
    <property type="match status" value="1"/>
</dbReference>
<dbReference type="Pfam" id="PF07731">
    <property type="entry name" value="Cu-oxidase_2"/>
    <property type="match status" value="1"/>
</dbReference>
<dbReference type="HOGENOM" id="CLU_006504_7_3_1"/>
<comment type="similarity">
    <text evidence="1">Belongs to the multicopper oxidase family.</text>
</comment>
<evidence type="ECO:0008006" key="24">
    <source>
        <dbReference type="Google" id="ProtNLM"/>
    </source>
</evidence>
<dbReference type="SUPFAM" id="SSF49503">
    <property type="entry name" value="Cupredoxins"/>
    <property type="match status" value="3"/>
</dbReference>
<evidence type="ECO:0000256" key="2">
    <source>
        <dbReference type="ARBA" id="ARBA00022448"/>
    </source>
</evidence>
<evidence type="ECO:0000256" key="10">
    <source>
        <dbReference type="ARBA" id="ARBA00023002"/>
    </source>
</evidence>
<dbReference type="CDD" id="cd13877">
    <property type="entry name" value="CuRO_2_Fet3p_like"/>
    <property type="match status" value="1"/>
</dbReference>
<feature type="domain" description="Plastocyanin-like" evidence="21">
    <location>
        <begin position="33"/>
        <end position="149"/>
    </location>
</feature>
<name>W3X2A6_PESFW</name>
<evidence type="ECO:0000256" key="18">
    <source>
        <dbReference type="SAM" id="SignalP"/>
    </source>
</evidence>
<dbReference type="OrthoDB" id="2121828at2759"/>
<dbReference type="PROSITE" id="PS00080">
    <property type="entry name" value="MULTICOPPER_OXIDASE2"/>
    <property type="match status" value="1"/>
</dbReference>
<keyword evidence="3" id="KW-1003">Cell membrane</keyword>
<dbReference type="CDD" id="cd13851">
    <property type="entry name" value="CuRO_1_Fet3p"/>
    <property type="match status" value="1"/>
</dbReference>
<evidence type="ECO:0000256" key="13">
    <source>
        <dbReference type="ARBA" id="ARBA00023065"/>
    </source>
</evidence>
<dbReference type="InParanoid" id="W3X2A6"/>
<feature type="signal peptide" evidence="18">
    <location>
        <begin position="1"/>
        <end position="24"/>
    </location>
</feature>
<evidence type="ECO:0000259" key="20">
    <source>
        <dbReference type="Pfam" id="PF07731"/>
    </source>
</evidence>
<dbReference type="RefSeq" id="XP_007835911.1">
    <property type="nucleotide sequence ID" value="XM_007837720.1"/>
</dbReference>
<protein>
    <recommendedName>
        <fullName evidence="24">Iron transport multicopper oxidase FET3</fullName>
    </recommendedName>
</protein>
<keyword evidence="12" id="KW-0186">Copper</keyword>
<evidence type="ECO:0000256" key="8">
    <source>
        <dbReference type="ARBA" id="ARBA00022737"/>
    </source>
</evidence>
<dbReference type="InterPro" id="IPR001117">
    <property type="entry name" value="Cu-oxidase_2nd"/>
</dbReference>
<evidence type="ECO:0000313" key="22">
    <source>
        <dbReference type="EMBL" id="ETS79286.1"/>
    </source>
</evidence>
<keyword evidence="13" id="KW-0406">Ion transport</keyword>
<dbReference type="Pfam" id="PF00394">
    <property type="entry name" value="Cu-oxidase"/>
    <property type="match status" value="1"/>
</dbReference>
<keyword evidence="10" id="KW-0560">Oxidoreductase</keyword>